<keyword evidence="6" id="KW-0067">ATP-binding</keyword>
<evidence type="ECO:0000256" key="3">
    <source>
        <dbReference type="ARBA" id="ARBA00022737"/>
    </source>
</evidence>
<dbReference type="InterPro" id="IPR042197">
    <property type="entry name" value="Apaf_helical"/>
</dbReference>
<dbReference type="Gene3D" id="1.10.8.430">
    <property type="entry name" value="Helical domain of apoptotic protease-activating factors"/>
    <property type="match status" value="1"/>
</dbReference>
<dbReference type="PANTHER" id="PTHR36766:SF70">
    <property type="entry name" value="DISEASE RESISTANCE PROTEIN RGA4"/>
    <property type="match status" value="1"/>
</dbReference>
<dbReference type="GO" id="GO:0005524">
    <property type="term" value="F:ATP binding"/>
    <property type="evidence" value="ECO:0007669"/>
    <property type="project" value="UniProtKB-KW"/>
</dbReference>
<feature type="domain" description="Disease resistance N-terminal" evidence="9">
    <location>
        <begin position="50"/>
        <end position="110"/>
    </location>
</feature>
<dbReference type="SUPFAM" id="SSF52540">
    <property type="entry name" value="P-loop containing nucleoside triphosphate hydrolases"/>
    <property type="match status" value="1"/>
</dbReference>
<feature type="compositionally biased region" description="Basic and acidic residues" evidence="7">
    <location>
        <begin position="576"/>
        <end position="586"/>
    </location>
</feature>
<dbReference type="GO" id="GO:0043531">
    <property type="term" value="F:ADP binding"/>
    <property type="evidence" value="ECO:0007669"/>
    <property type="project" value="InterPro"/>
</dbReference>
<comment type="similarity">
    <text evidence="1">Belongs to the disease resistance NB-LRR family.</text>
</comment>
<dbReference type="OrthoDB" id="771937at2759"/>
<dbReference type="Pfam" id="PF18052">
    <property type="entry name" value="Rx_N"/>
    <property type="match status" value="1"/>
</dbReference>
<dbReference type="AlphaFoldDB" id="A0A835E9E8"/>
<evidence type="ECO:0000256" key="7">
    <source>
        <dbReference type="SAM" id="MobiDB-lite"/>
    </source>
</evidence>
<dbReference type="Gene3D" id="3.40.50.300">
    <property type="entry name" value="P-loop containing nucleotide triphosphate hydrolases"/>
    <property type="match status" value="1"/>
</dbReference>
<comment type="caution">
    <text evidence="11">The sequence shown here is derived from an EMBL/GenBank/DDBJ whole genome shotgun (WGS) entry which is preliminary data.</text>
</comment>
<gene>
    <name evidence="11" type="ORF">HU200_052476</name>
</gene>
<feature type="domain" description="Disease resistance protein winged helix" evidence="10">
    <location>
        <begin position="466"/>
        <end position="512"/>
    </location>
</feature>
<accession>A0A835E9E8</accession>
<evidence type="ECO:0000313" key="12">
    <source>
        <dbReference type="Proteomes" id="UP000636709"/>
    </source>
</evidence>
<dbReference type="InterPro" id="IPR058922">
    <property type="entry name" value="WHD_DRP"/>
</dbReference>
<evidence type="ECO:0000256" key="2">
    <source>
        <dbReference type="ARBA" id="ARBA00022614"/>
    </source>
</evidence>
<evidence type="ECO:0000256" key="4">
    <source>
        <dbReference type="ARBA" id="ARBA00022741"/>
    </source>
</evidence>
<evidence type="ECO:0000259" key="8">
    <source>
        <dbReference type="Pfam" id="PF00931"/>
    </source>
</evidence>
<organism evidence="11 12">
    <name type="scientific">Digitaria exilis</name>
    <dbReference type="NCBI Taxonomy" id="1010633"/>
    <lineage>
        <taxon>Eukaryota</taxon>
        <taxon>Viridiplantae</taxon>
        <taxon>Streptophyta</taxon>
        <taxon>Embryophyta</taxon>
        <taxon>Tracheophyta</taxon>
        <taxon>Spermatophyta</taxon>
        <taxon>Magnoliopsida</taxon>
        <taxon>Liliopsida</taxon>
        <taxon>Poales</taxon>
        <taxon>Poaceae</taxon>
        <taxon>PACMAD clade</taxon>
        <taxon>Panicoideae</taxon>
        <taxon>Panicodae</taxon>
        <taxon>Paniceae</taxon>
        <taxon>Anthephorinae</taxon>
        <taxon>Digitaria</taxon>
    </lineage>
</organism>
<feature type="compositionally biased region" description="Acidic residues" evidence="7">
    <location>
        <begin position="599"/>
        <end position="610"/>
    </location>
</feature>
<dbReference type="InterPro" id="IPR027417">
    <property type="entry name" value="P-loop_NTPase"/>
</dbReference>
<dbReference type="Pfam" id="PF00931">
    <property type="entry name" value="NB-ARC"/>
    <property type="match status" value="1"/>
</dbReference>
<reference evidence="11" key="1">
    <citation type="submission" date="2020-07" db="EMBL/GenBank/DDBJ databases">
        <title>Genome sequence and genetic diversity analysis of an under-domesticated orphan crop, white fonio (Digitaria exilis).</title>
        <authorList>
            <person name="Bennetzen J.L."/>
            <person name="Chen S."/>
            <person name="Ma X."/>
            <person name="Wang X."/>
            <person name="Yssel A.E.J."/>
            <person name="Chaluvadi S.R."/>
            <person name="Johnson M."/>
            <person name="Gangashetty P."/>
            <person name="Hamidou F."/>
            <person name="Sanogo M.D."/>
            <person name="Zwaenepoel A."/>
            <person name="Wallace J."/>
            <person name="Van De Peer Y."/>
            <person name="Van Deynze A."/>
        </authorList>
    </citation>
    <scope>NUCLEOTIDE SEQUENCE</scope>
    <source>
        <tissue evidence="11">Leaves</tissue>
    </source>
</reference>
<keyword evidence="3" id="KW-0677">Repeat</keyword>
<dbReference type="InterPro" id="IPR002182">
    <property type="entry name" value="NB-ARC"/>
</dbReference>
<protein>
    <submittedName>
        <fullName evidence="11">Uncharacterized protein</fullName>
    </submittedName>
</protein>
<dbReference type="Proteomes" id="UP000636709">
    <property type="component" value="Unassembled WGS sequence"/>
</dbReference>
<dbReference type="InterPro" id="IPR041118">
    <property type="entry name" value="Rx_N"/>
</dbReference>
<dbReference type="EMBL" id="JACEFO010002291">
    <property type="protein sequence ID" value="KAF8667995.1"/>
    <property type="molecule type" value="Genomic_DNA"/>
</dbReference>
<dbReference type="PANTHER" id="PTHR36766">
    <property type="entry name" value="PLANT BROAD-SPECTRUM MILDEW RESISTANCE PROTEIN RPW8"/>
    <property type="match status" value="1"/>
</dbReference>
<dbReference type="GO" id="GO:0006952">
    <property type="term" value="P:defense response"/>
    <property type="evidence" value="ECO:0007669"/>
    <property type="project" value="UniProtKB-KW"/>
</dbReference>
<keyword evidence="4" id="KW-0547">Nucleotide-binding</keyword>
<dbReference type="Pfam" id="PF23559">
    <property type="entry name" value="WHD_DRP"/>
    <property type="match status" value="1"/>
</dbReference>
<feature type="region of interest" description="Disordered" evidence="7">
    <location>
        <begin position="526"/>
        <end position="610"/>
    </location>
</feature>
<keyword evidence="5" id="KW-0611">Plant defense</keyword>
<name>A0A835E9E8_9POAL</name>
<dbReference type="PRINTS" id="PR00364">
    <property type="entry name" value="DISEASERSIST"/>
</dbReference>
<evidence type="ECO:0000256" key="1">
    <source>
        <dbReference type="ARBA" id="ARBA00008894"/>
    </source>
</evidence>
<keyword evidence="2" id="KW-0433">Leucine-rich repeat</keyword>
<evidence type="ECO:0000256" key="6">
    <source>
        <dbReference type="ARBA" id="ARBA00022840"/>
    </source>
</evidence>
<evidence type="ECO:0000256" key="5">
    <source>
        <dbReference type="ARBA" id="ARBA00022821"/>
    </source>
</evidence>
<keyword evidence="12" id="KW-1185">Reference proteome</keyword>
<evidence type="ECO:0000313" key="11">
    <source>
        <dbReference type="EMBL" id="KAF8667995.1"/>
    </source>
</evidence>
<feature type="region of interest" description="Disordered" evidence="7">
    <location>
        <begin position="158"/>
        <end position="180"/>
    </location>
</feature>
<proteinExistence type="inferred from homology"/>
<feature type="domain" description="NB-ARC" evidence="8">
    <location>
        <begin position="236"/>
        <end position="356"/>
    </location>
</feature>
<evidence type="ECO:0000259" key="10">
    <source>
        <dbReference type="Pfam" id="PF23559"/>
    </source>
</evidence>
<evidence type="ECO:0000259" key="9">
    <source>
        <dbReference type="Pfam" id="PF18052"/>
    </source>
</evidence>
<dbReference type="Gene3D" id="1.20.5.4130">
    <property type="match status" value="1"/>
</dbReference>
<sequence>MNLINIPKTIGVISGLNEGVNFFQWVTSAISSLQSQWNGTEKKKLQGDVLQMQSDLQCLRDTLPAMYKLIDRAEWRIHDHCVADLLSKLKHVVYDAEDLLDEFRWHELKVSVDGNATSVEPFIIFLQGVIKGSFNTVIDIQKRLNNLSSQLEKMGLHQATPRPRFDKSVRPETTSFPTEPKIFGRDEELKELMRLLGVPVNSSRAGHKRTRSGVTASATKQACSAIENDEETITSVPVLPIVGIGGVGKTTLAQIICNHPHVRSHFHLIIWTCVSDDSDVKRLTKEAIESSSRSGAPCNHLDSLQQILAYKVKKKRLLVILDDMWDDALKENGDCWKRFCAPFTNVLQGSMMLVRTIDPFPLKGLEDDVFWDFFRQCVFGVDSSDIDPELEHIGKRILPKLKGSPLAAKTLGRLLGMSRDTIHWNNILTSELWELRQNESDILPALRLSYICLPFHLKRCFSFCAVYPKDHKFEKASLAKIFVAEGFVAPQDQGNISLQDIGCQYFEDLCSIGSCAREVHRHGRAGRPVAKLHAGYRSPQQATHRGAPKRRSNVGATRRPLQPGKWRRGGANRPSGCEEKERRPRDQAPPQPALRTTTPEEEDDGRCEGE</sequence>